<evidence type="ECO:0000259" key="10">
    <source>
        <dbReference type="Pfam" id="PF04290"/>
    </source>
</evidence>
<dbReference type="InterPro" id="IPR007387">
    <property type="entry name" value="TRAP_DctQ"/>
</dbReference>
<feature type="transmembrane region" description="Helical" evidence="9">
    <location>
        <begin position="46"/>
        <end position="67"/>
    </location>
</feature>
<organism evidence="11 12">
    <name type="scientific">Metabacillus litoralis</name>
    <dbReference type="NCBI Taxonomy" id="152268"/>
    <lineage>
        <taxon>Bacteria</taxon>
        <taxon>Bacillati</taxon>
        <taxon>Bacillota</taxon>
        <taxon>Bacilli</taxon>
        <taxon>Bacillales</taxon>
        <taxon>Bacillaceae</taxon>
        <taxon>Metabacillus</taxon>
    </lineage>
</organism>
<evidence type="ECO:0000256" key="4">
    <source>
        <dbReference type="ARBA" id="ARBA00022519"/>
    </source>
</evidence>
<proteinExistence type="inferred from homology"/>
<dbReference type="InterPro" id="IPR055348">
    <property type="entry name" value="DctQ"/>
</dbReference>
<reference evidence="11 12" key="1">
    <citation type="journal article" date="2005" name="Int. J. Syst. Evol. Microbiol.">
        <title>Bacillus litoralis sp. nov., isolated from a tidal flat of the Yellow Sea in Korea.</title>
        <authorList>
            <person name="Yoon J.H."/>
            <person name="Oh T.K."/>
        </authorList>
    </citation>
    <scope>NUCLEOTIDE SEQUENCE [LARGE SCALE GENOMIC DNA]</scope>
    <source>
        <strain evidence="11 12">SW-211</strain>
    </source>
</reference>
<dbReference type="GO" id="GO:0005886">
    <property type="term" value="C:plasma membrane"/>
    <property type="evidence" value="ECO:0007669"/>
    <property type="project" value="UniProtKB-SubCell"/>
</dbReference>
<evidence type="ECO:0000256" key="3">
    <source>
        <dbReference type="ARBA" id="ARBA00022475"/>
    </source>
</evidence>
<keyword evidence="2" id="KW-0813">Transport</keyword>
<dbReference type="AlphaFoldDB" id="A0A5C6W192"/>
<evidence type="ECO:0000256" key="8">
    <source>
        <dbReference type="ARBA" id="ARBA00038436"/>
    </source>
</evidence>
<dbReference type="PANTHER" id="PTHR35011">
    <property type="entry name" value="2,3-DIKETO-L-GULONATE TRAP TRANSPORTER SMALL PERMEASE PROTEIN YIAM"/>
    <property type="match status" value="1"/>
</dbReference>
<evidence type="ECO:0000256" key="7">
    <source>
        <dbReference type="ARBA" id="ARBA00023136"/>
    </source>
</evidence>
<dbReference type="EMBL" id="VOQF01000006">
    <property type="protein sequence ID" value="TXC90672.1"/>
    <property type="molecule type" value="Genomic_DNA"/>
</dbReference>
<name>A0A5C6W192_9BACI</name>
<dbReference type="Proteomes" id="UP000321363">
    <property type="component" value="Unassembled WGS sequence"/>
</dbReference>
<feature type="transmembrane region" description="Helical" evidence="9">
    <location>
        <begin position="88"/>
        <end position="110"/>
    </location>
</feature>
<dbReference type="RefSeq" id="WP_146948877.1">
    <property type="nucleotide sequence ID" value="NZ_VOQF01000006.1"/>
</dbReference>
<evidence type="ECO:0000256" key="6">
    <source>
        <dbReference type="ARBA" id="ARBA00022989"/>
    </source>
</evidence>
<evidence type="ECO:0000313" key="12">
    <source>
        <dbReference type="Proteomes" id="UP000321363"/>
    </source>
</evidence>
<sequence length="165" mass="18367">MKAYKKVKNGFDQGVDAIAMTFIAIMAIIVSATVFSRYFFSYTPRWSAEVSLLLLIWVSFIGIAVGFREKLHIGVGVFVGMLPKKAQTFLDFITKIIVIIVGIIFTFFGIKFTMLMGNSTMSGTGLPQSVLYGAIPASGILMVIYGIELLFKKGMHQEWEENTEE</sequence>
<dbReference type="OrthoDB" id="49066at2"/>
<evidence type="ECO:0000256" key="1">
    <source>
        <dbReference type="ARBA" id="ARBA00004429"/>
    </source>
</evidence>
<comment type="caution">
    <text evidence="11">The sequence shown here is derived from an EMBL/GenBank/DDBJ whole genome shotgun (WGS) entry which is preliminary data.</text>
</comment>
<evidence type="ECO:0000256" key="5">
    <source>
        <dbReference type="ARBA" id="ARBA00022692"/>
    </source>
</evidence>
<evidence type="ECO:0000256" key="9">
    <source>
        <dbReference type="SAM" id="Phobius"/>
    </source>
</evidence>
<dbReference type="Pfam" id="PF04290">
    <property type="entry name" value="DctQ"/>
    <property type="match status" value="1"/>
</dbReference>
<comment type="similarity">
    <text evidence="8">Belongs to the TRAP transporter small permease family.</text>
</comment>
<keyword evidence="12" id="KW-1185">Reference proteome</keyword>
<protein>
    <submittedName>
        <fullName evidence="11">TRAP transporter small permease</fullName>
    </submittedName>
</protein>
<evidence type="ECO:0000256" key="2">
    <source>
        <dbReference type="ARBA" id="ARBA00022448"/>
    </source>
</evidence>
<keyword evidence="5 9" id="KW-0812">Transmembrane</keyword>
<gene>
    <name evidence="11" type="ORF">FS935_12230</name>
</gene>
<accession>A0A5C6W192</accession>
<dbReference type="GO" id="GO:0015740">
    <property type="term" value="P:C4-dicarboxylate transport"/>
    <property type="evidence" value="ECO:0007669"/>
    <property type="project" value="TreeGrafter"/>
</dbReference>
<keyword evidence="6 9" id="KW-1133">Transmembrane helix</keyword>
<feature type="transmembrane region" description="Helical" evidence="9">
    <location>
        <begin position="21"/>
        <end position="40"/>
    </location>
</feature>
<feature type="transmembrane region" description="Helical" evidence="9">
    <location>
        <begin position="130"/>
        <end position="151"/>
    </location>
</feature>
<comment type="subcellular location">
    <subcellularLocation>
        <location evidence="1">Cell inner membrane</location>
        <topology evidence="1">Multi-pass membrane protein</topology>
    </subcellularLocation>
</comment>
<dbReference type="GO" id="GO:0022857">
    <property type="term" value="F:transmembrane transporter activity"/>
    <property type="evidence" value="ECO:0007669"/>
    <property type="project" value="TreeGrafter"/>
</dbReference>
<evidence type="ECO:0000313" key="11">
    <source>
        <dbReference type="EMBL" id="TXC90672.1"/>
    </source>
</evidence>
<keyword evidence="7 9" id="KW-0472">Membrane</keyword>
<keyword evidence="3" id="KW-1003">Cell membrane</keyword>
<dbReference type="PANTHER" id="PTHR35011:SF11">
    <property type="entry name" value="TRAP TRANSPORTER SMALL PERMEASE PROTEIN"/>
    <property type="match status" value="1"/>
</dbReference>
<keyword evidence="4" id="KW-0997">Cell inner membrane</keyword>
<feature type="domain" description="Tripartite ATP-independent periplasmic transporters DctQ component" evidence="10">
    <location>
        <begin position="26"/>
        <end position="151"/>
    </location>
</feature>